<feature type="region of interest" description="Disordered" evidence="1">
    <location>
        <begin position="141"/>
        <end position="171"/>
    </location>
</feature>
<proteinExistence type="predicted"/>
<evidence type="ECO:0000313" key="2">
    <source>
        <dbReference type="EMBL" id="SAL03067.1"/>
    </source>
</evidence>
<gene>
    <name evidence="2" type="ORF">AWB77_06698</name>
</gene>
<evidence type="ECO:0000256" key="1">
    <source>
        <dbReference type="SAM" id="MobiDB-lite"/>
    </source>
</evidence>
<dbReference type="EMBL" id="FCNX02000029">
    <property type="protein sequence ID" value="SAL03067.1"/>
    <property type="molecule type" value="Genomic_DNA"/>
</dbReference>
<feature type="compositionally biased region" description="Acidic residues" evidence="1">
    <location>
        <begin position="214"/>
        <end position="223"/>
    </location>
</feature>
<name>A0A158EAZ4_9BURK</name>
<feature type="region of interest" description="Disordered" evidence="1">
    <location>
        <begin position="201"/>
        <end position="223"/>
    </location>
</feature>
<dbReference type="STRING" id="1777138.AWB77_06698"/>
<sequence length="223" mass="23923">MQTMNRETWLNAMAAKMLPRFEELGMKVPPFRVAVGFTSSGKSMQVSGECWHSSTSADNRFEILISPIRGSEESDRIAATLAHELIHAAVGFECGHKGDFLKMALAIGLERPVTHSMPSPVFSAWVAPFISELGPIPHAKLSWPTAGGSGDGGEEGGEGSGLDAGKASSNQKKKQKTRLIKACCAECGYTVRVTARWLEVGPPHCPDHGAMETDAADEPEETE</sequence>
<keyword evidence="3" id="KW-1185">Reference proteome</keyword>
<dbReference type="Proteomes" id="UP000054903">
    <property type="component" value="Unassembled WGS sequence"/>
</dbReference>
<accession>A0A158EAZ4</accession>
<reference evidence="2" key="1">
    <citation type="submission" date="2016-01" db="EMBL/GenBank/DDBJ databases">
        <authorList>
            <person name="Peeters C."/>
        </authorList>
    </citation>
    <scope>NUCLEOTIDE SEQUENCE</scope>
    <source>
        <strain evidence="2">LMG 29320</strain>
    </source>
</reference>
<dbReference type="RefSeq" id="WP_061138658.1">
    <property type="nucleotide sequence ID" value="NZ_FCNX02000029.1"/>
</dbReference>
<protein>
    <submittedName>
        <fullName evidence="2">Uncharacterized protein</fullName>
    </submittedName>
</protein>
<evidence type="ECO:0000313" key="3">
    <source>
        <dbReference type="Proteomes" id="UP000054903"/>
    </source>
</evidence>
<organism evidence="2 3">
    <name type="scientific">Caballeronia fortuita</name>
    <dbReference type="NCBI Taxonomy" id="1777138"/>
    <lineage>
        <taxon>Bacteria</taxon>
        <taxon>Pseudomonadati</taxon>
        <taxon>Pseudomonadota</taxon>
        <taxon>Betaproteobacteria</taxon>
        <taxon>Burkholderiales</taxon>
        <taxon>Burkholderiaceae</taxon>
        <taxon>Caballeronia</taxon>
    </lineage>
</organism>
<dbReference type="OrthoDB" id="9132630at2"/>
<dbReference type="AlphaFoldDB" id="A0A158EAZ4"/>
<comment type="caution">
    <text evidence="2">The sequence shown here is derived from an EMBL/GenBank/DDBJ whole genome shotgun (WGS) entry which is preliminary data.</text>
</comment>